<organism evidence="1 2">
    <name type="scientific">Chryseobacterium angstadtii</name>
    <dbReference type="NCBI Taxonomy" id="558151"/>
    <lineage>
        <taxon>Bacteria</taxon>
        <taxon>Pseudomonadati</taxon>
        <taxon>Bacteroidota</taxon>
        <taxon>Flavobacteriia</taxon>
        <taxon>Flavobacteriales</taxon>
        <taxon>Weeksellaceae</taxon>
        <taxon>Chryseobacterium group</taxon>
        <taxon>Chryseobacterium</taxon>
    </lineage>
</organism>
<dbReference type="STRING" id="558151.ACM46_04870"/>
<evidence type="ECO:0000313" key="2">
    <source>
        <dbReference type="Proteomes" id="UP000036261"/>
    </source>
</evidence>
<name>A0A0J7IL47_9FLAO</name>
<dbReference type="EMBL" id="LFND01000001">
    <property type="protein sequence ID" value="KMQ66837.1"/>
    <property type="molecule type" value="Genomic_DNA"/>
</dbReference>
<gene>
    <name evidence="1" type="ORF">ACM46_04870</name>
</gene>
<accession>A0A0J7IL47</accession>
<dbReference type="Proteomes" id="UP000036261">
    <property type="component" value="Unassembled WGS sequence"/>
</dbReference>
<comment type="caution">
    <text evidence="1">The sequence shown here is derived from an EMBL/GenBank/DDBJ whole genome shotgun (WGS) entry which is preliminary data.</text>
</comment>
<dbReference type="PATRIC" id="fig|558151.6.peg.1016"/>
<evidence type="ECO:0000313" key="1">
    <source>
        <dbReference type="EMBL" id="KMQ66837.1"/>
    </source>
</evidence>
<protein>
    <submittedName>
        <fullName evidence="1">Uncharacterized protein</fullName>
    </submittedName>
</protein>
<reference evidence="1 2" key="1">
    <citation type="journal article" date="2013" name="Int. J. Syst. Evol. Microbiol.">
        <title>Chryseobacterium angstadtii sp. nov., isolated from a newt tank.</title>
        <authorList>
            <person name="Kirk K.E."/>
            <person name="Hoffman J.A."/>
            <person name="Smith K.A."/>
            <person name="Strahan B.L."/>
            <person name="Failor K.C."/>
            <person name="Krebs J.E."/>
            <person name="Gale A.N."/>
            <person name="Do T.D."/>
            <person name="Sontag T.C."/>
            <person name="Batties A.M."/>
            <person name="Mistiszyn K."/>
            <person name="Newman J.D."/>
        </authorList>
    </citation>
    <scope>NUCLEOTIDE SEQUENCE [LARGE SCALE GENOMIC DNA]</scope>
    <source>
        <strain evidence="1 2">KM</strain>
    </source>
</reference>
<sequence>MYSKSHLLFPTLVSSRSGSKGKVSVCSFTDTPKVVTKVGIFLKYAKSEFYQKQKRPSQY</sequence>
<proteinExistence type="predicted"/>
<keyword evidence="2" id="KW-1185">Reference proteome</keyword>
<dbReference type="AlphaFoldDB" id="A0A0J7IL47"/>